<evidence type="ECO:0000313" key="2">
    <source>
        <dbReference type="Proteomes" id="UP000012062"/>
    </source>
</evidence>
<name>M5ENJ0_9HYPH</name>
<dbReference type="Proteomes" id="UP000012062">
    <property type="component" value="Unassembled WGS sequence"/>
</dbReference>
<dbReference type="eggNOG" id="COG0589">
    <property type="taxonomic scope" value="Bacteria"/>
</dbReference>
<comment type="caution">
    <text evidence="1">The sequence shown here is derived from an EMBL/GenBank/DDBJ whole genome shotgun (WGS) entry which is preliminary data.</text>
</comment>
<gene>
    <name evidence="1" type="ORF">MESS2_1650023</name>
</gene>
<dbReference type="STRING" id="1297569.MESS2_1650023"/>
<dbReference type="RefSeq" id="WP_008874685.1">
    <property type="nucleotide sequence ID" value="NZ_CAUM01000074.1"/>
</dbReference>
<dbReference type="EMBL" id="CAUM01000074">
    <property type="protein sequence ID" value="CCV05740.1"/>
    <property type="molecule type" value="Genomic_DNA"/>
</dbReference>
<accession>M5ENJ0</accession>
<protein>
    <submittedName>
        <fullName evidence="1">Uncharacterized protein</fullName>
    </submittedName>
</protein>
<organism evidence="1 2">
    <name type="scientific">Mesorhizobium metallidurans STM 2683</name>
    <dbReference type="NCBI Taxonomy" id="1297569"/>
    <lineage>
        <taxon>Bacteria</taxon>
        <taxon>Pseudomonadati</taxon>
        <taxon>Pseudomonadota</taxon>
        <taxon>Alphaproteobacteria</taxon>
        <taxon>Hyphomicrobiales</taxon>
        <taxon>Phyllobacteriaceae</taxon>
        <taxon>Mesorhizobium</taxon>
    </lineage>
</organism>
<keyword evidence="2" id="KW-1185">Reference proteome</keyword>
<proteinExistence type="predicted"/>
<evidence type="ECO:0000313" key="1">
    <source>
        <dbReference type="EMBL" id="CCV05740.1"/>
    </source>
</evidence>
<sequence>MSFRDIVVDACPKSDIRRTLEHAREMAVEFGAKLTVVSYAWPRTSIVGDVLAGNVFTVQEQTRAWKMLWGPRAVVWCSDLATCRFPNVVAAWKDCSHWSDGRQFSEAREG</sequence>
<reference evidence="1 2" key="1">
    <citation type="submission" date="2013-02" db="EMBL/GenBank/DDBJ databases">
        <authorList>
            <person name="Genoscope - CEA"/>
        </authorList>
    </citation>
    <scope>NUCLEOTIDE SEQUENCE [LARGE SCALE GENOMIC DNA]</scope>
    <source>
        <strain evidence="1 2">STM 2683</strain>
    </source>
</reference>
<dbReference type="AlphaFoldDB" id="M5ENJ0"/>